<organism evidence="1">
    <name type="scientific">Myoviridae sp. ctqfO1</name>
    <dbReference type="NCBI Taxonomy" id="2827710"/>
    <lineage>
        <taxon>Viruses</taxon>
        <taxon>Duplodnaviria</taxon>
        <taxon>Heunggongvirae</taxon>
        <taxon>Uroviricota</taxon>
        <taxon>Caudoviricetes</taxon>
    </lineage>
</organism>
<proteinExistence type="predicted"/>
<reference evidence="1" key="1">
    <citation type="journal article" date="2021" name="Proc. Natl. Acad. Sci. U.S.A.">
        <title>A Catalog of Tens of Thousands of Viruses from Human Metagenomes Reveals Hidden Associations with Chronic Diseases.</title>
        <authorList>
            <person name="Tisza M.J."/>
            <person name="Buck C.B."/>
        </authorList>
    </citation>
    <scope>NUCLEOTIDE SEQUENCE</scope>
    <source>
        <strain evidence="1">CtqfO1</strain>
    </source>
</reference>
<dbReference type="EMBL" id="BK032734">
    <property type="protein sequence ID" value="DAF57552.1"/>
    <property type="molecule type" value="Genomic_DNA"/>
</dbReference>
<protein>
    <submittedName>
        <fullName evidence="1">Uncharacterized protein</fullName>
    </submittedName>
</protein>
<name>A0A8S5T365_9CAUD</name>
<accession>A0A8S5T365</accession>
<sequence length="69" mass="8058">MKHIIADKQRYINICDAILNSLIYTPNYADLAVIKDIKAGCELIGTQLVIEDYEMRILLSCFRMTRRKH</sequence>
<evidence type="ECO:0000313" key="1">
    <source>
        <dbReference type="EMBL" id="DAF57552.1"/>
    </source>
</evidence>